<proteinExistence type="predicted"/>
<gene>
    <name evidence="1" type="ORF">MERR_LOCUS22733</name>
</gene>
<dbReference type="Proteomes" id="UP000467841">
    <property type="component" value="Unassembled WGS sequence"/>
</dbReference>
<evidence type="ECO:0000313" key="2">
    <source>
        <dbReference type="Proteomes" id="UP000467841"/>
    </source>
</evidence>
<organism evidence="1 2">
    <name type="scientific">Microthlaspi erraticum</name>
    <dbReference type="NCBI Taxonomy" id="1685480"/>
    <lineage>
        <taxon>Eukaryota</taxon>
        <taxon>Viridiplantae</taxon>
        <taxon>Streptophyta</taxon>
        <taxon>Embryophyta</taxon>
        <taxon>Tracheophyta</taxon>
        <taxon>Spermatophyta</taxon>
        <taxon>Magnoliopsida</taxon>
        <taxon>eudicotyledons</taxon>
        <taxon>Gunneridae</taxon>
        <taxon>Pentapetalae</taxon>
        <taxon>rosids</taxon>
        <taxon>malvids</taxon>
        <taxon>Brassicales</taxon>
        <taxon>Brassicaceae</taxon>
        <taxon>Coluteocarpeae</taxon>
        <taxon>Microthlaspi</taxon>
    </lineage>
</organism>
<comment type="caution">
    <text evidence="1">The sequence shown here is derived from an EMBL/GenBank/DDBJ whole genome shotgun (WGS) entry which is preliminary data.</text>
</comment>
<reference evidence="1" key="1">
    <citation type="submission" date="2020-01" db="EMBL/GenBank/DDBJ databases">
        <authorList>
            <person name="Mishra B."/>
        </authorList>
    </citation>
    <scope>NUCLEOTIDE SEQUENCE [LARGE SCALE GENOMIC DNA]</scope>
</reference>
<dbReference type="AlphaFoldDB" id="A0A6D2J3M7"/>
<accession>A0A6D2J3M7</accession>
<keyword evidence="2" id="KW-1185">Reference proteome</keyword>
<sequence>MQMEAGLQVRGVLEFRESPLYRGPRLTNLVRANTTPDRSTGWQALGFGQEGRVRGRADLGSDLFLVWDGLFGELRHFVALLGTSVPRSVRGCYRTGQGRQDG</sequence>
<dbReference type="EMBL" id="CACVBM020001159">
    <property type="protein sequence ID" value="CAA7035498.1"/>
    <property type="molecule type" value="Genomic_DNA"/>
</dbReference>
<evidence type="ECO:0000313" key="1">
    <source>
        <dbReference type="EMBL" id="CAA7035498.1"/>
    </source>
</evidence>
<name>A0A6D2J3M7_9BRAS</name>
<protein>
    <submittedName>
        <fullName evidence="1">Uncharacterized protein</fullName>
    </submittedName>
</protein>